<dbReference type="GO" id="GO:0045275">
    <property type="term" value="C:respiratory chain complex III"/>
    <property type="evidence" value="ECO:0007669"/>
    <property type="project" value="InterPro"/>
</dbReference>
<keyword evidence="14" id="KW-1185">Reference proteome</keyword>
<comment type="subcellular location">
    <subcellularLocation>
        <location evidence="1">Mitochondrion inner membrane</location>
        <topology evidence="1">Single-pass membrane protein</topology>
    </subcellularLocation>
</comment>
<evidence type="ECO:0000256" key="3">
    <source>
        <dbReference type="ARBA" id="ARBA00022448"/>
    </source>
</evidence>
<dbReference type="GeneID" id="62206850"/>
<keyword evidence="3" id="KW-0813">Transport</keyword>
<keyword evidence="5" id="KW-0812">Transmembrane</keyword>
<sequence length="128" mass="14489">MSAAEIPVTRELESCRRTSTFDTVSEAPPHHPPQSTQPSRHVQNVWHARQRLQASPSSRILFDPTRLTIGCSAVLRSNTTMLFAVFGSAFGLQLAFDTGSEKIWDSINRGRQWKDIKQRYMEAAEDDE</sequence>
<evidence type="ECO:0000256" key="1">
    <source>
        <dbReference type="ARBA" id="ARBA00004434"/>
    </source>
</evidence>
<dbReference type="PANTHER" id="PTHR12980:SF0">
    <property type="entry name" value="CYTOCHROME B-C1 COMPLEX SUBUNIT 9"/>
    <property type="match status" value="1"/>
</dbReference>
<evidence type="ECO:0000256" key="9">
    <source>
        <dbReference type="ARBA" id="ARBA00023128"/>
    </source>
</evidence>
<dbReference type="AlphaFoldDB" id="A0A8H7B1Q9"/>
<name>A0A8H7B1Q9_9PLEO</name>
<evidence type="ECO:0000256" key="11">
    <source>
        <dbReference type="ARBA" id="ARBA00044247"/>
    </source>
</evidence>
<evidence type="ECO:0000256" key="8">
    <source>
        <dbReference type="ARBA" id="ARBA00022989"/>
    </source>
</evidence>
<dbReference type="EMBL" id="JAAABM010000013">
    <property type="protein sequence ID" value="KAF7673302.1"/>
    <property type="molecule type" value="Genomic_DNA"/>
</dbReference>
<organism evidence="13 14">
    <name type="scientific">Alternaria burnsii</name>
    <dbReference type="NCBI Taxonomy" id="1187904"/>
    <lineage>
        <taxon>Eukaryota</taxon>
        <taxon>Fungi</taxon>
        <taxon>Dikarya</taxon>
        <taxon>Ascomycota</taxon>
        <taxon>Pezizomycotina</taxon>
        <taxon>Dothideomycetes</taxon>
        <taxon>Pleosporomycetidae</taxon>
        <taxon>Pleosporales</taxon>
        <taxon>Pleosporineae</taxon>
        <taxon>Pleosporaceae</taxon>
        <taxon>Alternaria</taxon>
        <taxon>Alternaria sect. Alternaria</taxon>
    </lineage>
</organism>
<accession>A0A8H7B1Q9</accession>
<protein>
    <recommendedName>
        <fullName evidence="11">Complex III subunit 9</fullName>
    </recommendedName>
</protein>
<keyword evidence="8" id="KW-1133">Transmembrane helix</keyword>
<evidence type="ECO:0000256" key="6">
    <source>
        <dbReference type="ARBA" id="ARBA00022792"/>
    </source>
</evidence>
<reference evidence="13" key="2">
    <citation type="submission" date="2020-08" db="EMBL/GenBank/DDBJ databases">
        <title>Draft Genome Sequence of Cumin Blight Pathogen Alternaria burnsii.</title>
        <authorList>
            <person name="Feng Z."/>
        </authorList>
    </citation>
    <scope>NUCLEOTIDE SEQUENCE</scope>
    <source>
        <strain evidence="13">CBS107.38</strain>
    </source>
</reference>
<keyword evidence="6" id="KW-0999">Mitochondrion inner membrane</keyword>
<keyword evidence="4" id="KW-0679">Respiratory chain</keyword>
<reference evidence="13" key="1">
    <citation type="submission" date="2020-01" db="EMBL/GenBank/DDBJ databases">
        <authorList>
            <person name="Feng Z.H.Z."/>
        </authorList>
    </citation>
    <scope>NUCLEOTIDE SEQUENCE</scope>
    <source>
        <strain evidence="13">CBS107.38</strain>
    </source>
</reference>
<evidence type="ECO:0000256" key="12">
    <source>
        <dbReference type="SAM" id="MobiDB-lite"/>
    </source>
</evidence>
<dbReference type="Gene3D" id="1.20.5.260">
    <property type="entry name" value="Cytochrome b-c1 complex subunit 9"/>
    <property type="match status" value="1"/>
</dbReference>
<evidence type="ECO:0000256" key="10">
    <source>
        <dbReference type="ARBA" id="ARBA00023136"/>
    </source>
</evidence>
<evidence type="ECO:0000256" key="5">
    <source>
        <dbReference type="ARBA" id="ARBA00022692"/>
    </source>
</evidence>
<dbReference type="Proteomes" id="UP000596902">
    <property type="component" value="Unassembled WGS sequence"/>
</dbReference>
<keyword evidence="7" id="KW-0249">Electron transport</keyword>
<dbReference type="SUPFAM" id="SSF81514">
    <property type="entry name" value="Subunit X (non-heme 7 kDa protein) of cytochrome bc1 complex (Ubiquinol-cytochrome c reductase)"/>
    <property type="match status" value="1"/>
</dbReference>
<dbReference type="InterPro" id="IPR036656">
    <property type="entry name" value="QCR9_sf"/>
</dbReference>
<proteinExistence type="inferred from homology"/>
<evidence type="ECO:0000256" key="2">
    <source>
        <dbReference type="ARBA" id="ARBA00007856"/>
    </source>
</evidence>
<dbReference type="PANTHER" id="PTHR12980">
    <property type="entry name" value="UBIQUINOL-CYTOCHROME C REDUCTASE COMPLEX, SUBUNIT X"/>
    <property type="match status" value="1"/>
</dbReference>
<dbReference type="GO" id="GO:0005743">
    <property type="term" value="C:mitochondrial inner membrane"/>
    <property type="evidence" value="ECO:0007669"/>
    <property type="project" value="UniProtKB-SubCell"/>
</dbReference>
<dbReference type="Pfam" id="PF05365">
    <property type="entry name" value="UCR_UQCRX_QCR9"/>
    <property type="match status" value="1"/>
</dbReference>
<dbReference type="GO" id="GO:0006122">
    <property type="term" value="P:mitochondrial electron transport, ubiquinol to cytochrome c"/>
    <property type="evidence" value="ECO:0007669"/>
    <property type="project" value="InterPro"/>
</dbReference>
<keyword evidence="9" id="KW-0496">Mitochondrion</keyword>
<evidence type="ECO:0000256" key="7">
    <source>
        <dbReference type="ARBA" id="ARBA00022982"/>
    </source>
</evidence>
<dbReference type="RefSeq" id="XP_038783637.1">
    <property type="nucleotide sequence ID" value="XM_038933672.1"/>
</dbReference>
<comment type="similarity">
    <text evidence="2">Belongs to the UQCR10/QCR9 family.</text>
</comment>
<evidence type="ECO:0000313" key="14">
    <source>
        <dbReference type="Proteomes" id="UP000596902"/>
    </source>
</evidence>
<comment type="caution">
    <text evidence="13">The sequence shown here is derived from an EMBL/GenBank/DDBJ whole genome shotgun (WGS) entry which is preliminary data.</text>
</comment>
<evidence type="ECO:0000313" key="13">
    <source>
        <dbReference type="EMBL" id="KAF7673302.1"/>
    </source>
</evidence>
<evidence type="ECO:0000256" key="4">
    <source>
        <dbReference type="ARBA" id="ARBA00022660"/>
    </source>
</evidence>
<feature type="region of interest" description="Disordered" evidence="12">
    <location>
        <begin position="17"/>
        <end position="41"/>
    </location>
</feature>
<keyword evidence="10" id="KW-0472">Membrane</keyword>
<dbReference type="FunFam" id="1.20.5.260:FF:000001">
    <property type="entry name" value="Cytochrome b-c1 complex subunit 9"/>
    <property type="match status" value="1"/>
</dbReference>
<dbReference type="InterPro" id="IPR008027">
    <property type="entry name" value="QCR9"/>
</dbReference>
<gene>
    <name evidence="13" type="ORF">GT037_008625</name>
</gene>